<dbReference type="InterPro" id="IPR028622">
    <property type="entry name" value="DEAD_helicase_RhlE"/>
</dbReference>
<evidence type="ECO:0000256" key="1">
    <source>
        <dbReference type="ARBA" id="ARBA00022490"/>
    </source>
</evidence>
<dbReference type="InterPro" id="IPR014001">
    <property type="entry name" value="Helicase_ATP-bd"/>
</dbReference>
<feature type="domain" description="Helicase C-terminal" evidence="11">
    <location>
        <begin position="226"/>
        <end position="386"/>
    </location>
</feature>
<evidence type="ECO:0000256" key="2">
    <source>
        <dbReference type="ARBA" id="ARBA00022741"/>
    </source>
</evidence>
<evidence type="ECO:0000313" key="13">
    <source>
        <dbReference type="EMBL" id="MDO6673365.1"/>
    </source>
</evidence>
<keyword evidence="3 7" id="KW-0378">Hydrolase</keyword>
<keyword evidence="5 7" id="KW-0067">ATP-binding</keyword>
<dbReference type="EMBL" id="JAUORK010000023">
    <property type="protein sequence ID" value="MDO6673365.1"/>
    <property type="molecule type" value="Genomic_DNA"/>
</dbReference>
<evidence type="ECO:0000259" key="11">
    <source>
        <dbReference type="PROSITE" id="PS51194"/>
    </source>
</evidence>
<dbReference type="HAMAP" id="MF_00968">
    <property type="entry name" value="DEAD_helicase_RhlE"/>
    <property type="match status" value="1"/>
</dbReference>
<comment type="similarity">
    <text evidence="7">Belongs to the DEAD box helicase family. RhlE subfamily.</text>
</comment>
<dbReference type="GO" id="GO:0042255">
    <property type="term" value="P:ribosome assembly"/>
    <property type="evidence" value="ECO:0007669"/>
    <property type="project" value="InterPro"/>
</dbReference>
<dbReference type="InterPro" id="IPR011545">
    <property type="entry name" value="DEAD/DEAH_box_helicase_dom"/>
</dbReference>
<dbReference type="PANTHER" id="PTHR47959">
    <property type="entry name" value="ATP-DEPENDENT RNA HELICASE RHLE-RELATED"/>
    <property type="match status" value="1"/>
</dbReference>
<feature type="compositionally biased region" description="Gly residues" evidence="9">
    <location>
        <begin position="418"/>
        <end position="441"/>
    </location>
</feature>
<feature type="short sequence motif" description="Q motif" evidence="8">
    <location>
        <begin position="10"/>
        <end position="38"/>
    </location>
</feature>
<organism evidence="13 14">
    <name type="scientific">Cobetia amphilecti</name>
    <dbReference type="NCBI Taxonomy" id="1055104"/>
    <lineage>
        <taxon>Bacteria</taxon>
        <taxon>Pseudomonadati</taxon>
        <taxon>Pseudomonadota</taxon>
        <taxon>Gammaproteobacteria</taxon>
        <taxon>Oceanospirillales</taxon>
        <taxon>Halomonadaceae</taxon>
        <taxon>Cobetia</taxon>
    </lineage>
</organism>
<evidence type="ECO:0000256" key="3">
    <source>
        <dbReference type="ARBA" id="ARBA00022801"/>
    </source>
</evidence>
<keyword evidence="7" id="KW-0690">Ribosome biogenesis</keyword>
<dbReference type="SMART" id="SM00490">
    <property type="entry name" value="HELICc"/>
    <property type="match status" value="1"/>
</dbReference>
<evidence type="ECO:0000259" key="10">
    <source>
        <dbReference type="PROSITE" id="PS51192"/>
    </source>
</evidence>
<reference evidence="13" key="1">
    <citation type="submission" date="2023-07" db="EMBL/GenBank/DDBJ databases">
        <title>Genome content predicts the carbon catabolic preferences of heterotrophic bacteria.</title>
        <authorList>
            <person name="Gralka M."/>
        </authorList>
    </citation>
    <scope>NUCLEOTIDE SEQUENCE</scope>
    <source>
        <strain evidence="13">C2R13</strain>
    </source>
</reference>
<dbReference type="CDD" id="cd18787">
    <property type="entry name" value="SF2_C_DEAD"/>
    <property type="match status" value="1"/>
</dbReference>
<dbReference type="InterPro" id="IPR027417">
    <property type="entry name" value="P-loop_NTPase"/>
</dbReference>
<dbReference type="PROSITE" id="PS51195">
    <property type="entry name" value="Q_MOTIF"/>
    <property type="match status" value="1"/>
</dbReference>
<dbReference type="GO" id="GO:0003724">
    <property type="term" value="F:RNA helicase activity"/>
    <property type="evidence" value="ECO:0007669"/>
    <property type="project" value="UniProtKB-UniRule"/>
</dbReference>
<dbReference type="InterPro" id="IPR000629">
    <property type="entry name" value="RNA-helicase_DEAD-box_CS"/>
</dbReference>
<evidence type="ECO:0000256" key="6">
    <source>
        <dbReference type="ARBA" id="ARBA00047984"/>
    </source>
</evidence>
<evidence type="ECO:0000256" key="5">
    <source>
        <dbReference type="ARBA" id="ARBA00022840"/>
    </source>
</evidence>
<evidence type="ECO:0000256" key="4">
    <source>
        <dbReference type="ARBA" id="ARBA00022806"/>
    </source>
</evidence>
<dbReference type="FunFam" id="3.40.50.300:FF:000108">
    <property type="entry name" value="ATP-dependent RNA helicase RhlE"/>
    <property type="match status" value="1"/>
</dbReference>
<dbReference type="Gene3D" id="3.40.50.300">
    <property type="entry name" value="P-loop containing nucleotide triphosphate hydrolases"/>
    <property type="match status" value="2"/>
</dbReference>
<dbReference type="EC" id="3.6.4.13" evidence="7"/>
<dbReference type="Pfam" id="PF00270">
    <property type="entry name" value="DEAD"/>
    <property type="match status" value="1"/>
</dbReference>
<comment type="catalytic activity">
    <reaction evidence="6 7">
        <text>ATP + H2O = ADP + phosphate + H(+)</text>
        <dbReference type="Rhea" id="RHEA:13065"/>
        <dbReference type="ChEBI" id="CHEBI:15377"/>
        <dbReference type="ChEBI" id="CHEBI:15378"/>
        <dbReference type="ChEBI" id="CHEBI:30616"/>
        <dbReference type="ChEBI" id="CHEBI:43474"/>
        <dbReference type="ChEBI" id="CHEBI:456216"/>
        <dbReference type="EC" id="3.6.4.13"/>
    </reaction>
</comment>
<dbReference type="RefSeq" id="WP_303571128.1">
    <property type="nucleotide sequence ID" value="NZ_JAUORK010000023.1"/>
</dbReference>
<dbReference type="InterPro" id="IPR044742">
    <property type="entry name" value="DEAD/DEAH_RhlB"/>
</dbReference>
<comment type="subcellular location">
    <subcellularLocation>
        <location evidence="7">Cytoplasm</location>
    </subcellularLocation>
</comment>
<dbReference type="InterPro" id="IPR050079">
    <property type="entry name" value="DEAD_box_RNA_helicase"/>
</dbReference>
<dbReference type="InterPro" id="IPR001650">
    <property type="entry name" value="Helicase_C-like"/>
</dbReference>
<feature type="compositionally biased region" description="Basic and acidic residues" evidence="9">
    <location>
        <begin position="470"/>
        <end position="488"/>
    </location>
</feature>
<keyword evidence="2 7" id="KW-0547">Nucleotide-binding</keyword>
<dbReference type="Proteomes" id="UP001170481">
    <property type="component" value="Unassembled WGS sequence"/>
</dbReference>
<keyword evidence="1 7" id="KW-0963">Cytoplasm</keyword>
<evidence type="ECO:0000256" key="9">
    <source>
        <dbReference type="SAM" id="MobiDB-lite"/>
    </source>
</evidence>
<accession>A0AAP4U013</accession>
<dbReference type="PROSITE" id="PS00039">
    <property type="entry name" value="DEAD_ATP_HELICASE"/>
    <property type="match status" value="1"/>
</dbReference>
<evidence type="ECO:0000313" key="14">
    <source>
        <dbReference type="Proteomes" id="UP001170481"/>
    </source>
</evidence>
<dbReference type="GO" id="GO:0009266">
    <property type="term" value="P:response to temperature stimulus"/>
    <property type="evidence" value="ECO:0007669"/>
    <property type="project" value="UniProtKB-ARBA"/>
</dbReference>
<gene>
    <name evidence="7" type="primary">rhlE</name>
    <name evidence="13" type="ORF">Q4535_14725</name>
</gene>
<dbReference type="SUPFAM" id="SSF52540">
    <property type="entry name" value="P-loop containing nucleoside triphosphate hydrolases"/>
    <property type="match status" value="1"/>
</dbReference>
<name>A0AAP4U013_9GAMM</name>
<dbReference type="FunFam" id="3.40.50.300:FF:000468">
    <property type="entry name" value="ATP-dependent RNA helicase RhlE"/>
    <property type="match status" value="1"/>
</dbReference>
<feature type="domain" description="DEAD-box RNA helicase Q" evidence="12">
    <location>
        <begin position="10"/>
        <end position="38"/>
    </location>
</feature>
<feature type="region of interest" description="Disordered" evidence="9">
    <location>
        <begin position="386"/>
        <end position="534"/>
    </location>
</feature>
<dbReference type="SMART" id="SM00487">
    <property type="entry name" value="DEXDc"/>
    <property type="match status" value="1"/>
</dbReference>
<proteinExistence type="inferred from homology"/>
<dbReference type="PANTHER" id="PTHR47959:SF13">
    <property type="entry name" value="ATP-DEPENDENT RNA HELICASE RHLE"/>
    <property type="match status" value="1"/>
</dbReference>
<feature type="compositionally biased region" description="Gly residues" evidence="9">
    <location>
        <begin position="450"/>
        <end position="461"/>
    </location>
</feature>
<dbReference type="PROSITE" id="PS51194">
    <property type="entry name" value="HELICASE_CTER"/>
    <property type="match status" value="1"/>
</dbReference>
<protein>
    <recommendedName>
        <fullName evidence="7">ATP-dependent RNA helicase RhlE</fullName>
        <ecNumber evidence="7">3.6.4.13</ecNumber>
    </recommendedName>
</protein>
<dbReference type="PROSITE" id="PS51192">
    <property type="entry name" value="HELICASE_ATP_BIND_1"/>
    <property type="match status" value="1"/>
</dbReference>
<evidence type="ECO:0000259" key="12">
    <source>
        <dbReference type="PROSITE" id="PS51195"/>
    </source>
</evidence>
<comment type="caution">
    <text evidence="13">The sequence shown here is derived from an EMBL/GenBank/DDBJ whole genome shotgun (WGS) entry which is preliminary data.</text>
</comment>
<dbReference type="GO" id="GO:0005524">
    <property type="term" value="F:ATP binding"/>
    <property type="evidence" value="ECO:0007669"/>
    <property type="project" value="UniProtKB-UniRule"/>
</dbReference>
<comment type="function">
    <text evidence="7">DEAD-box RNA helicase involved in ribosome assembly. Has RNA-dependent ATPase activity and unwinds double-stranded RNA.</text>
</comment>
<evidence type="ECO:0000256" key="8">
    <source>
        <dbReference type="PROSITE-ProRule" id="PRU00552"/>
    </source>
</evidence>
<feature type="compositionally biased region" description="Gly residues" evidence="9">
    <location>
        <begin position="525"/>
        <end position="534"/>
    </location>
</feature>
<dbReference type="GO" id="GO:0016787">
    <property type="term" value="F:hydrolase activity"/>
    <property type="evidence" value="ECO:0007669"/>
    <property type="project" value="UniProtKB-KW"/>
</dbReference>
<feature type="domain" description="Helicase ATP-binding" evidence="10">
    <location>
        <begin position="41"/>
        <end position="215"/>
    </location>
</feature>
<sequence length="534" mass="57002">MTETTANSVPAFASLGLSAPVLKAIAEMGYSTPSPVQAGAIPAVLEGRDVMAAARTGTGKTAGFALPLVERLSQSAPAGARKIKALIVTPTRELAAQIDENVTAYSRHLKLRNAVVFGGVKINPQISRLSSGVEILTATPGRLLDLHSQKAIDFSDLETLVLDEADRMLDMGFIHDIRRLLKLLPTKRQTLLFSATFSDEIRGMANKLLNDPVAVEASPRNTTAEKVEQHIHTVEKSHKPSLLKHLIIKENWHQVLVFTRTKHGANRLATKLEKSGISAAAIHGNKSQNARTKALAGFKNGEVRVLVATDIAARGLDIEQLPQVVNYELPNVPEDYVHRIGRTGRAGASGRAISLVSSDERKELGGIERLLKGKLKRVEVEGFVPEVDVEPEREPRQPRGGQRSGGQRTGGKPAAEGRGNGGQRTGGKPAGEGRGNGGQRSGGQRSEGQRSGGARSGGQRTGGQPQQTARVDDDNRGNRAPVQREVDGNRVAPQPEVNGNRAPNAPSNDERPRRRSRGGRNRSSGGNGGGRSNG</sequence>
<keyword evidence="4 7" id="KW-0347">Helicase</keyword>
<dbReference type="InterPro" id="IPR014014">
    <property type="entry name" value="RNA_helicase_DEAD_Q_motif"/>
</dbReference>
<dbReference type="GO" id="GO:0005829">
    <property type="term" value="C:cytosol"/>
    <property type="evidence" value="ECO:0007669"/>
    <property type="project" value="TreeGrafter"/>
</dbReference>
<dbReference type="Pfam" id="PF00271">
    <property type="entry name" value="Helicase_C"/>
    <property type="match status" value="1"/>
</dbReference>
<dbReference type="CDD" id="cd00268">
    <property type="entry name" value="DEADc"/>
    <property type="match status" value="1"/>
</dbReference>
<evidence type="ECO:0000256" key="7">
    <source>
        <dbReference type="HAMAP-Rule" id="MF_00968"/>
    </source>
</evidence>
<dbReference type="AlphaFoldDB" id="A0AAP4U013"/>
<dbReference type="GO" id="GO:0003676">
    <property type="term" value="F:nucleic acid binding"/>
    <property type="evidence" value="ECO:0007669"/>
    <property type="project" value="InterPro"/>
</dbReference>